<evidence type="ECO:0000256" key="2">
    <source>
        <dbReference type="SAM" id="SignalP"/>
    </source>
</evidence>
<feature type="compositionally biased region" description="Low complexity" evidence="1">
    <location>
        <begin position="328"/>
        <end position="340"/>
    </location>
</feature>
<feature type="compositionally biased region" description="Acidic residues" evidence="1">
    <location>
        <begin position="358"/>
        <end position="367"/>
    </location>
</feature>
<feature type="region of interest" description="Disordered" evidence="1">
    <location>
        <begin position="328"/>
        <end position="367"/>
    </location>
</feature>
<accession>A0A8R1I595</accession>
<protein>
    <submittedName>
        <fullName evidence="3">Uncharacterized protein</fullName>
    </submittedName>
</protein>
<feature type="signal peptide" evidence="2">
    <location>
        <begin position="1"/>
        <end position="16"/>
    </location>
</feature>
<feature type="compositionally biased region" description="Polar residues" evidence="1">
    <location>
        <begin position="292"/>
        <end position="304"/>
    </location>
</feature>
<feature type="compositionally biased region" description="Polar residues" evidence="1">
    <location>
        <begin position="345"/>
        <end position="357"/>
    </location>
</feature>
<name>A0A8R1I595_CAEJA</name>
<proteinExistence type="predicted"/>
<evidence type="ECO:0000256" key="1">
    <source>
        <dbReference type="SAM" id="MobiDB-lite"/>
    </source>
</evidence>
<feature type="chain" id="PRO_5035782784" evidence="2">
    <location>
        <begin position="17"/>
        <end position="367"/>
    </location>
</feature>
<dbReference type="EnsemblMetazoa" id="CJA14806.1">
    <property type="protein sequence ID" value="CJA14806.1"/>
    <property type="gene ID" value="WBGene00134010"/>
</dbReference>
<evidence type="ECO:0000313" key="4">
    <source>
        <dbReference type="Proteomes" id="UP000005237"/>
    </source>
</evidence>
<reference evidence="3" key="2">
    <citation type="submission" date="2022-06" db="UniProtKB">
        <authorList>
            <consortium name="EnsemblMetazoa"/>
        </authorList>
    </citation>
    <scope>IDENTIFICATION</scope>
    <source>
        <strain evidence="3">DF5081</strain>
    </source>
</reference>
<dbReference type="AlphaFoldDB" id="A0A8R1I595"/>
<dbReference type="Proteomes" id="UP000005237">
    <property type="component" value="Unassembled WGS sequence"/>
</dbReference>
<sequence>MFIWPAYFLLFTVVAGHKNSVFFPLYYASKISGTIGSGAERIHKNFADSSKFYNHPLSGNGITSRRDNFVRSSNDDEDLDLIRYYLHDSSFDKTNQLRYSSIPVIEKNLINEILKVIYKRKEYIRYLNNPKVHEMEVFVREMLRAPSQEVLKKQILHKILASRGYYAKYFQPMIEDNKRETLLAFADHLLAAHENGTLSTQDTVLLDEMMKNFAFFDRPDDTEFKQRVDRLQEVFGKSLNIKRAKTSEAWLRRRNTFVPDTKIDSSDSGEKIDNDNTENIEEVTKLSHENRAPSTPSILKIESSTTRSKITNNSVYSSTAISANSANITSSDTTSATSIAPERQLTLQKSNSKPTSSDLEDTELALA</sequence>
<feature type="region of interest" description="Disordered" evidence="1">
    <location>
        <begin position="283"/>
        <end position="304"/>
    </location>
</feature>
<keyword evidence="2" id="KW-0732">Signal</keyword>
<keyword evidence="4" id="KW-1185">Reference proteome</keyword>
<evidence type="ECO:0000313" key="3">
    <source>
        <dbReference type="EnsemblMetazoa" id="CJA14806.1"/>
    </source>
</evidence>
<reference evidence="4" key="1">
    <citation type="submission" date="2010-08" db="EMBL/GenBank/DDBJ databases">
        <authorList>
            <consortium name="Caenorhabditis japonica Sequencing Consortium"/>
            <person name="Wilson R.K."/>
        </authorList>
    </citation>
    <scope>NUCLEOTIDE SEQUENCE [LARGE SCALE GENOMIC DNA]</scope>
    <source>
        <strain evidence="4">DF5081</strain>
    </source>
</reference>
<organism evidence="3 4">
    <name type="scientific">Caenorhabditis japonica</name>
    <dbReference type="NCBI Taxonomy" id="281687"/>
    <lineage>
        <taxon>Eukaryota</taxon>
        <taxon>Metazoa</taxon>
        <taxon>Ecdysozoa</taxon>
        <taxon>Nematoda</taxon>
        <taxon>Chromadorea</taxon>
        <taxon>Rhabditida</taxon>
        <taxon>Rhabditina</taxon>
        <taxon>Rhabditomorpha</taxon>
        <taxon>Rhabditoidea</taxon>
        <taxon>Rhabditidae</taxon>
        <taxon>Peloderinae</taxon>
        <taxon>Caenorhabditis</taxon>
    </lineage>
</organism>